<organism evidence="1 2">
    <name type="scientific">Lampropedia hyalina DSM 16112</name>
    <dbReference type="NCBI Taxonomy" id="1122156"/>
    <lineage>
        <taxon>Bacteria</taxon>
        <taxon>Pseudomonadati</taxon>
        <taxon>Pseudomonadota</taxon>
        <taxon>Betaproteobacteria</taxon>
        <taxon>Burkholderiales</taxon>
        <taxon>Comamonadaceae</taxon>
        <taxon>Lampropedia</taxon>
    </lineage>
</organism>
<reference evidence="1 2" key="1">
    <citation type="submission" date="2016-11" db="EMBL/GenBank/DDBJ databases">
        <authorList>
            <person name="Jaros S."/>
            <person name="Januszkiewicz K."/>
            <person name="Wedrychowicz H."/>
        </authorList>
    </citation>
    <scope>NUCLEOTIDE SEQUENCE [LARGE SCALE GENOMIC DNA]</scope>
    <source>
        <strain evidence="1 2">DSM 16112</strain>
    </source>
</reference>
<sequence length="44" mass="5052">MGRPFFLQGIHRPQTPKHCKRLVFLGLTRPFETAWVTKLSSATP</sequence>
<accession>A0A1M5EUK2</accession>
<dbReference type="Proteomes" id="UP000184327">
    <property type="component" value="Unassembled WGS sequence"/>
</dbReference>
<name>A0A1M5EUK2_9BURK</name>
<proteinExistence type="predicted"/>
<evidence type="ECO:0000313" key="1">
    <source>
        <dbReference type="EMBL" id="SHF82908.1"/>
    </source>
</evidence>
<protein>
    <submittedName>
        <fullName evidence="1">Uncharacterized protein</fullName>
    </submittedName>
</protein>
<dbReference type="EMBL" id="FQUZ01000045">
    <property type="protein sequence ID" value="SHF82908.1"/>
    <property type="molecule type" value="Genomic_DNA"/>
</dbReference>
<dbReference type="AlphaFoldDB" id="A0A1M5EUK2"/>
<evidence type="ECO:0000313" key="2">
    <source>
        <dbReference type="Proteomes" id="UP000184327"/>
    </source>
</evidence>
<gene>
    <name evidence="1" type="ORF">SAMN02745117_02674</name>
</gene>
<keyword evidence="2" id="KW-1185">Reference proteome</keyword>